<dbReference type="RefSeq" id="WP_109099721.1">
    <property type="nucleotide sequence ID" value="NZ_QDKQ01000023.1"/>
</dbReference>
<dbReference type="InterPro" id="IPR036291">
    <property type="entry name" value="NAD(P)-bd_dom_sf"/>
</dbReference>
<dbReference type="SMART" id="SM00822">
    <property type="entry name" value="PKS_KR"/>
    <property type="match status" value="1"/>
</dbReference>
<dbReference type="SUPFAM" id="SSF51735">
    <property type="entry name" value="NAD(P)-binding Rossmann-fold domains"/>
    <property type="match status" value="2"/>
</dbReference>
<evidence type="ECO:0000259" key="2">
    <source>
        <dbReference type="SMART" id="SM00822"/>
    </source>
</evidence>
<evidence type="ECO:0000313" key="3">
    <source>
        <dbReference type="EMBL" id="PVM92936.1"/>
    </source>
</evidence>
<protein>
    <submittedName>
        <fullName evidence="3">3-oxoacyl-ACP reductase</fullName>
    </submittedName>
</protein>
<organism evidence="3 4">
    <name type="scientific">Caulobacter endophyticus</name>
    <dbReference type="NCBI Taxonomy" id="2172652"/>
    <lineage>
        <taxon>Bacteria</taxon>
        <taxon>Pseudomonadati</taxon>
        <taxon>Pseudomonadota</taxon>
        <taxon>Alphaproteobacteria</taxon>
        <taxon>Caulobacterales</taxon>
        <taxon>Caulobacteraceae</taxon>
        <taxon>Caulobacter</taxon>
    </lineage>
</organism>
<proteinExistence type="inferred from homology"/>
<dbReference type="Proteomes" id="UP000245073">
    <property type="component" value="Unassembled WGS sequence"/>
</dbReference>
<accession>A0A2T9KAH1</accession>
<comment type="caution">
    <text evidence="3">The sequence shown here is derived from an EMBL/GenBank/DDBJ whole genome shotgun (WGS) entry which is preliminary data.</text>
</comment>
<comment type="similarity">
    <text evidence="1">Belongs to the short-chain dehydrogenases/reductases (SDR) family.</text>
</comment>
<dbReference type="Pfam" id="PF13561">
    <property type="entry name" value="adh_short_C2"/>
    <property type="match status" value="1"/>
</dbReference>
<reference evidence="3 4" key="1">
    <citation type="submission" date="2018-04" db="EMBL/GenBank/DDBJ databases">
        <title>The genome sequence of Caulobacter sp. 744.</title>
        <authorList>
            <person name="Gao J."/>
            <person name="Sun J."/>
        </authorList>
    </citation>
    <scope>NUCLEOTIDE SEQUENCE [LARGE SCALE GENOMIC DNA]</scope>
    <source>
        <strain evidence="3 4">774</strain>
    </source>
</reference>
<dbReference type="PANTHER" id="PTHR42879">
    <property type="entry name" value="3-OXOACYL-(ACYL-CARRIER-PROTEIN) REDUCTASE"/>
    <property type="match status" value="1"/>
</dbReference>
<dbReference type="PANTHER" id="PTHR42879:SF2">
    <property type="entry name" value="3-OXOACYL-[ACYL-CARRIER-PROTEIN] REDUCTASE FABG"/>
    <property type="match status" value="1"/>
</dbReference>
<sequence length="442" mass="45830">MTDRYLEFANSGLGGWMVGALGLPKPAPLQRRAEAGAVAVQPLLLESAGSGRMTPVLERVASVSGAPLRRRWSSDERYGGLIFDASDCVDVASARALYGFFHQAVRSVAEHGRIVVIGVPPETTATAEAEAIQRGLEGFVRSLAKEARRGIGVQLLYIAPGDEEAAASTLDFLLSPRSAYVSGQVVRVAAPGVSGDARLGHAGRHVLVTGASRGIGEAIVRLFAAEGARVTALDVPAAREDLEGLADELGVRPLGLDITSQEAAAALVTAARAAGGFDVVVHNAGITRDRTLARMDAREWDSVMAVNLGAPLALTRALLEADAIRRNGRIIAVSSLSGVAGNMGQTNYALSKAGWIGAVRRLARDGLGEGVTINAVAPGFIETRMTAAIPFAIREAGRRMNSMGQGGSPVDVAETIAWLAHPASGGVNGQVVRVCGQSLLGA</sequence>
<gene>
    <name evidence="3" type="ORF">DDF67_04425</name>
</gene>
<evidence type="ECO:0000256" key="1">
    <source>
        <dbReference type="ARBA" id="ARBA00006484"/>
    </source>
</evidence>
<dbReference type="Gene3D" id="3.40.50.720">
    <property type="entry name" value="NAD(P)-binding Rossmann-like Domain"/>
    <property type="match status" value="2"/>
</dbReference>
<dbReference type="EMBL" id="QDKQ01000023">
    <property type="protein sequence ID" value="PVM92936.1"/>
    <property type="molecule type" value="Genomic_DNA"/>
</dbReference>
<keyword evidence="4" id="KW-1185">Reference proteome</keyword>
<dbReference type="FunFam" id="3.40.50.720:FF:000338">
    <property type="entry name" value="3-oxoacyl-ACP reductase FabG"/>
    <property type="match status" value="1"/>
</dbReference>
<dbReference type="PRINTS" id="PR00081">
    <property type="entry name" value="GDHRDH"/>
</dbReference>
<dbReference type="NCBIfam" id="NF006110">
    <property type="entry name" value="PRK08261.1"/>
    <property type="match status" value="1"/>
</dbReference>
<feature type="domain" description="Ketoreductase" evidence="2">
    <location>
        <begin position="204"/>
        <end position="379"/>
    </location>
</feature>
<dbReference type="InterPro" id="IPR057326">
    <property type="entry name" value="KR_dom"/>
</dbReference>
<dbReference type="OrthoDB" id="9804774at2"/>
<dbReference type="InterPro" id="IPR050259">
    <property type="entry name" value="SDR"/>
</dbReference>
<name>A0A2T9KAH1_9CAUL</name>
<dbReference type="PRINTS" id="PR00080">
    <property type="entry name" value="SDRFAMILY"/>
</dbReference>
<dbReference type="InterPro" id="IPR002347">
    <property type="entry name" value="SDR_fam"/>
</dbReference>
<dbReference type="AlphaFoldDB" id="A0A2T9KAH1"/>
<evidence type="ECO:0000313" key="4">
    <source>
        <dbReference type="Proteomes" id="UP000245073"/>
    </source>
</evidence>